<dbReference type="Proteomes" id="UP000464053">
    <property type="component" value="Chromosome"/>
</dbReference>
<dbReference type="PANTHER" id="PTHR34986">
    <property type="entry name" value="EVOLVED BETA-GALACTOSIDASE SUBUNIT BETA"/>
    <property type="match status" value="1"/>
</dbReference>
<organism evidence="1 2">
    <name type="scientific">Mixta intestinalis</name>
    <dbReference type="NCBI Taxonomy" id="1615494"/>
    <lineage>
        <taxon>Bacteria</taxon>
        <taxon>Pseudomonadati</taxon>
        <taxon>Pseudomonadota</taxon>
        <taxon>Gammaproteobacteria</taxon>
        <taxon>Enterobacterales</taxon>
        <taxon>Erwiniaceae</taxon>
        <taxon>Mixta</taxon>
    </lineage>
</organism>
<reference evidence="1 2" key="1">
    <citation type="submission" date="2018-03" db="EMBL/GenBank/DDBJ databases">
        <title>Pantoea intestinalis SRCM103226 isolated form the mealworm.</title>
        <authorList>
            <person name="Jeong D.-Y."/>
            <person name="Kim J.W."/>
        </authorList>
    </citation>
    <scope>NUCLEOTIDE SEQUENCE [LARGE SCALE GENOMIC DNA]</scope>
    <source>
        <strain evidence="1 2">SRCM103226</strain>
    </source>
</reference>
<dbReference type="SUPFAM" id="SSF51197">
    <property type="entry name" value="Clavaminate synthase-like"/>
    <property type="match status" value="1"/>
</dbReference>
<dbReference type="GO" id="GO:0005829">
    <property type="term" value="C:cytosol"/>
    <property type="evidence" value="ECO:0007669"/>
    <property type="project" value="TreeGrafter"/>
</dbReference>
<name>A0A6P1PUT8_9GAMM</name>
<dbReference type="GO" id="GO:0044010">
    <property type="term" value="P:single-species biofilm formation"/>
    <property type="evidence" value="ECO:0007669"/>
    <property type="project" value="TreeGrafter"/>
</dbReference>
<gene>
    <name evidence="1" type="primary">tabA</name>
    <name evidence="1" type="ORF">C7M51_00077</name>
</gene>
<sequence>MITGNLNALALATLPDVLHDLLARPECSLAALQAAPDGRLQPEGASWFCNIGDSETSPAAQRHTEYHRRWLDIQVVLAGEEIIRYDVADVSAAPAEERKPDLFILTQPTLRQQLHLQPGDFAVFAPGEAHQALCAVDKPARVRKAVFKVPVEMLRRAS</sequence>
<evidence type="ECO:0000313" key="1">
    <source>
        <dbReference type="EMBL" id="QHM69824.1"/>
    </source>
</evidence>
<accession>A0A6P1PUT8</accession>
<dbReference type="KEGG" id="mint:C7M51_00077"/>
<proteinExistence type="predicted"/>
<dbReference type="InterPro" id="IPR004375">
    <property type="entry name" value="NanQ/TabA/YiaL"/>
</dbReference>
<keyword evidence="2" id="KW-1185">Reference proteome</keyword>
<dbReference type="InterPro" id="IPR037012">
    <property type="entry name" value="NanQ/TabA/YiaL_sf"/>
</dbReference>
<dbReference type="OrthoDB" id="6196468at2"/>
<dbReference type="PANTHER" id="PTHR34986:SF4">
    <property type="entry name" value="EVOLVED BETA-GALACTOSIDASE SUBUNIT BETA-RELATED"/>
    <property type="match status" value="1"/>
</dbReference>
<dbReference type="NCBIfam" id="TIGR00022">
    <property type="entry name" value="YhcH/YjgK/YiaL family protein"/>
    <property type="match status" value="1"/>
</dbReference>
<protein>
    <submittedName>
        <fullName evidence="1">Toxin-antitoxin biofilm protein TabA</fullName>
    </submittedName>
</protein>
<dbReference type="AlphaFoldDB" id="A0A6P1PUT8"/>
<evidence type="ECO:0000313" key="2">
    <source>
        <dbReference type="Proteomes" id="UP000464053"/>
    </source>
</evidence>
<dbReference type="Pfam" id="PF04074">
    <property type="entry name" value="DUF386"/>
    <property type="match status" value="1"/>
</dbReference>
<dbReference type="RefSeq" id="WP_160619647.1">
    <property type="nucleotide sequence ID" value="NZ_CP028271.1"/>
</dbReference>
<dbReference type="Gene3D" id="2.60.120.370">
    <property type="entry name" value="YhcH/YjgK/YiaL"/>
    <property type="match status" value="1"/>
</dbReference>
<dbReference type="EMBL" id="CP028271">
    <property type="protein sequence ID" value="QHM69824.1"/>
    <property type="molecule type" value="Genomic_DNA"/>
</dbReference>